<accession>A0A1G2EVF4</accession>
<evidence type="ECO:0000313" key="4">
    <source>
        <dbReference type="EMBL" id="OGZ29785.1"/>
    </source>
</evidence>
<evidence type="ECO:0000313" key="5">
    <source>
        <dbReference type="Proteomes" id="UP000177486"/>
    </source>
</evidence>
<dbReference type="Gene3D" id="3.40.50.300">
    <property type="entry name" value="P-loop containing nucleotide triphosphate hydrolases"/>
    <property type="match status" value="1"/>
</dbReference>
<dbReference type="GO" id="GO:0005737">
    <property type="term" value="C:cytoplasm"/>
    <property type="evidence" value="ECO:0007669"/>
    <property type="project" value="TreeGrafter"/>
</dbReference>
<dbReference type="PRINTS" id="PR00300">
    <property type="entry name" value="CLPPROTEASEA"/>
</dbReference>
<evidence type="ECO:0000259" key="3">
    <source>
        <dbReference type="Pfam" id="PF07724"/>
    </source>
</evidence>
<dbReference type="GO" id="GO:0005524">
    <property type="term" value="F:ATP binding"/>
    <property type="evidence" value="ECO:0007669"/>
    <property type="project" value="UniProtKB-KW"/>
</dbReference>
<proteinExistence type="predicted"/>
<dbReference type="PANTHER" id="PTHR11638">
    <property type="entry name" value="ATP-DEPENDENT CLP PROTEASE"/>
    <property type="match status" value="1"/>
</dbReference>
<sequence>MVGSEKNGNPAGGGSSGGIPEILRILPASITKTVVFPHRLFTNLSYATNNKKMVSDLKLAAEDGHAFVLVSVNGKVTEIGVLCETKNFRFFPKNGVVSVDIKPLKRVYCTEIVFAPDPAAGFTRVKWNYRNEIAVSPERGEEKSFVDKMIALCFSFHEFESAIGGSLSESEGKYFENANRLLGELNAENLSETLDIIMAVLQNVYWTWEDFDFGTPAFIILKEENVETRLDRVVELLEIIFHHVMDYGLLGDDDVWRTGSLPERALVKYDAKKPAVDTSLAEVNIREELAKPRKTTKPPMIISAGVRHGSTTLLDHKKPDAFSKNVVEFLDQRVVGQERAKIHMARVFLRIKLGRTDPRRPLIGGIFCGPTGVGKTELVKAGAEFMFGDFNGYTHIGCNTLQEHHDVKCLDGAPPSYVGYNDDTILAQWRLDRPHFLWHMSQKHGVKIGDTKKVLSELSSKHPQFTEKQVMTASGYRPEDKYWSIVLLDEIERAHPALYSFLLRIFDDGTLALKNGEFTDLKRTVFFLTSNIHGKEILEEGSGKNIGFHQAGENLSVEKRFVSQTWKEVVGAVVKHFSSNPAFLGRIGKENLIVFYPLGAKELLQILENIYLPEFTEYMKEKAGIDKFFITDKAKNLVIAETRDPTSRVLGARALKKVFERMVEIPVLNLLARAEEGDGLKAGDRVLVDAKDGAMFIFKEAD</sequence>
<dbReference type="Gene3D" id="1.10.8.60">
    <property type="match status" value="1"/>
</dbReference>
<keyword evidence="1" id="KW-0547">Nucleotide-binding</keyword>
<dbReference type="GO" id="GO:0016887">
    <property type="term" value="F:ATP hydrolysis activity"/>
    <property type="evidence" value="ECO:0007669"/>
    <property type="project" value="InterPro"/>
</dbReference>
<evidence type="ECO:0000256" key="1">
    <source>
        <dbReference type="ARBA" id="ARBA00022741"/>
    </source>
</evidence>
<dbReference type="GO" id="GO:0034605">
    <property type="term" value="P:cellular response to heat"/>
    <property type="evidence" value="ECO:0007669"/>
    <property type="project" value="TreeGrafter"/>
</dbReference>
<comment type="caution">
    <text evidence="4">The sequence shown here is derived from an EMBL/GenBank/DDBJ whole genome shotgun (WGS) entry which is preliminary data.</text>
</comment>
<dbReference type="AlphaFoldDB" id="A0A1G2EVF4"/>
<dbReference type="Proteomes" id="UP000177486">
    <property type="component" value="Unassembled WGS sequence"/>
</dbReference>
<dbReference type="EMBL" id="MHMQ01000032">
    <property type="protein sequence ID" value="OGZ29785.1"/>
    <property type="molecule type" value="Genomic_DNA"/>
</dbReference>
<dbReference type="InterPro" id="IPR001270">
    <property type="entry name" value="ClpA/B"/>
</dbReference>
<dbReference type="Pfam" id="PF07724">
    <property type="entry name" value="AAA_2"/>
    <property type="match status" value="2"/>
</dbReference>
<dbReference type="InterPro" id="IPR003959">
    <property type="entry name" value="ATPase_AAA_core"/>
</dbReference>
<feature type="domain" description="ATPase AAA-type core" evidence="3">
    <location>
        <begin position="362"/>
        <end position="428"/>
    </location>
</feature>
<feature type="domain" description="ATPase AAA-type core" evidence="3">
    <location>
        <begin position="479"/>
        <end position="587"/>
    </location>
</feature>
<keyword evidence="2" id="KW-0067">ATP-binding</keyword>
<dbReference type="PANTHER" id="PTHR11638:SF18">
    <property type="entry name" value="HEAT SHOCK PROTEIN 104"/>
    <property type="match status" value="1"/>
</dbReference>
<dbReference type="SUPFAM" id="SSF52540">
    <property type="entry name" value="P-loop containing nucleoside triphosphate hydrolases"/>
    <property type="match status" value="1"/>
</dbReference>
<gene>
    <name evidence="4" type="ORF">A2931_00620</name>
</gene>
<name>A0A1G2EVF4_9BACT</name>
<evidence type="ECO:0000256" key="2">
    <source>
        <dbReference type="ARBA" id="ARBA00022840"/>
    </source>
</evidence>
<dbReference type="InterPro" id="IPR027417">
    <property type="entry name" value="P-loop_NTPase"/>
</dbReference>
<dbReference type="InterPro" id="IPR050130">
    <property type="entry name" value="ClpA_ClpB"/>
</dbReference>
<reference evidence="4 5" key="1">
    <citation type="journal article" date="2016" name="Nat. Commun.">
        <title>Thousands of microbial genomes shed light on interconnected biogeochemical processes in an aquifer system.</title>
        <authorList>
            <person name="Anantharaman K."/>
            <person name="Brown C.T."/>
            <person name="Hug L.A."/>
            <person name="Sharon I."/>
            <person name="Castelle C.J."/>
            <person name="Probst A.J."/>
            <person name="Thomas B.C."/>
            <person name="Singh A."/>
            <person name="Wilkins M.J."/>
            <person name="Karaoz U."/>
            <person name="Brodie E.L."/>
            <person name="Williams K.H."/>
            <person name="Hubbard S.S."/>
            <person name="Banfield J.F."/>
        </authorList>
    </citation>
    <scope>NUCLEOTIDE SEQUENCE [LARGE SCALE GENOMIC DNA]</scope>
</reference>
<organism evidence="4 5">
    <name type="scientific">Candidatus Niyogibacteria bacterium RIFCSPLOWO2_01_FULL_45_48</name>
    <dbReference type="NCBI Taxonomy" id="1801724"/>
    <lineage>
        <taxon>Bacteria</taxon>
        <taxon>Candidatus Niyogiibacteriota</taxon>
    </lineage>
</organism>
<protein>
    <recommendedName>
        <fullName evidence="3">ATPase AAA-type core domain-containing protein</fullName>
    </recommendedName>
</protein>